<gene>
    <name evidence="11" type="primary">ELOVL7</name>
    <name evidence="11" type="ORF">EVAR_65112_1</name>
</gene>
<evidence type="ECO:0000313" key="11">
    <source>
        <dbReference type="EMBL" id="GBP83466.1"/>
    </source>
</evidence>
<reference evidence="11 12" key="1">
    <citation type="journal article" date="2019" name="Commun. Biol.">
        <title>The bagworm genome reveals a unique fibroin gene that provides high tensile strength.</title>
        <authorList>
            <person name="Kono N."/>
            <person name="Nakamura H."/>
            <person name="Ohtoshi R."/>
            <person name="Tomita M."/>
            <person name="Numata K."/>
            <person name="Arakawa K."/>
        </authorList>
    </citation>
    <scope>NUCLEOTIDE SEQUENCE [LARGE SCALE GENOMIC DNA]</scope>
</reference>
<evidence type="ECO:0000256" key="6">
    <source>
        <dbReference type="ARBA" id="ARBA00022989"/>
    </source>
</evidence>
<comment type="caution">
    <text evidence="10">Lacks conserved residue(s) required for the propagation of feature annotation.</text>
</comment>
<evidence type="ECO:0000256" key="2">
    <source>
        <dbReference type="ARBA" id="ARBA00022516"/>
    </source>
</evidence>
<evidence type="ECO:0000256" key="10">
    <source>
        <dbReference type="RuleBase" id="RU361115"/>
    </source>
</evidence>
<keyword evidence="12" id="KW-1185">Reference proteome</keyword>
<evidence type="ECO:0000256" key="4">
    <source>
        <dbReference type="ARBA" id="ARBA00022692"/>
    </source>
</evidence>
<proteinExistence type="inferred from homology"/>
<feature type="transmembrane region" description="Helical" evidence="10">
    <location>
        <begin position="143"/>
        <end position="165"/>
    </location>
</feature>
<dbReference type="GO" id="GO:0030148">
    <property type="term" value="P:sphingolipid biosynthetic process"/>
    <property type="evidence" value="ECO:0007669"/>
    <property type="project" value="TreeGrafter"/>
</dbReference>
<dbReference type="GO" id="GO:0034625">
    <property type="term" value="P:fatty acid elongation, monounsaturated fatty acid"/>
    <property type="evidence" value="ECO:0007669"/>
    <property type="project" value="TreeGrafter"/>
</dbReference>
<keyword evidence="2 10" id="KW-0444">Lipid biosynthesis</keyword>
<dbReference type="OrthoDB" id="434092at2759"/>
<protein>
    <recommendedName>
        <fullName evidence="10">Elongation of very long chain fatty acids protein</fullName>
        <ecNumber evidence="10">2.3.1.199</ecNumber>
    </recommendedName>
    <alternativeName>
        <fullName evidence="10">Very-long-chain 3-oxoacyl-CoA synthase</fullName>
    </alternativeName>
</protein>
<dbReference type="EMBL" id="BGZK01001623">
    <property type="protein sequence ID" value="GBP83466.1"/>
    <property type="molecule type" value="Genomic_DNA"/>
</dbReference>
<evidence type="ECO:0000256" key="1">
    <source>
        <dbReference type="ARBA" id="ARBA00004141"/>
    </source>
</evidence>
<dbReference type="PANTHER" id="PTHR11157:SF153">
    <property type="entry name" value="ELONGATION OF VERY LONG CHAIN FATTY ACIDS PROTEIN"/>
    <property type="match status" value="1"/>
</dbReference>
<evidence type="ECO:0000256" key="7">
    <source>
        <dbReference type="ARBA" id="ARBA00023098"/>
    </source>
</evidence>
<evidence type="ECO:0000256" key="3">
    <source>
        <dbReference type="ARBA" id="ARBA00022679"/>
    </source>
</evidence>
<dbReference type="GO" id="GO:0009922">
    <property type="term" value="F:fatty acid elongase activity"/>
    <property type="evidence" value="ECO:0007669"/>
    <property type="project" value="UniProtKB-EC"/>
</dbReference>
<comment type="subcellular location">
    <subcellularLocation>
        <location evidence="1">Membrane</location>
        <topology evidence="1">Multi-pass membrane protein</topology>
    </subcellularLocation>
</comment>
<keyword evidence="3 10" id="KW-0808">Transferase</keyword>
<dbReference type="EC" id="2.3.1.199" evidence="10"/>
<comment type="catalytic activity">
    <reaction evidence="10">
        <text>a very-long-chain acyl-CoA + malonyl-CoA + H(+) = a very-long-chain 3-oxoacyl-CoA + CO2 + CoA</text>
        <dbReference type="Rhea" id="RHEA:32727"/>
        <dbReference type="ChEBI" id="CHEBI:15378"/>
        <dbReference type="ChEBI" id="CHEBI:16526"/>
        <dbReference type="ChEBI" id="CHEBI:57287"/>
        <dbReference type="ChEBI" id="CHEBI:57384"/>
        <dbReference type="ChEBI" id="CHEBI:90725"/>
        <dbReference type="ChEBI" id="CHEBI:90736"/>
        <dbReference type="EC" id="2.3.1.199"/>
    </reaction>
</comment>
<dbReference type="STRING" id="151549.A0A4C1Z4D3"/>
<dbReference type="Proteomes" id="UP000299102">
    <property type="component" value="Unassembled WGS sequence"/>
</dbReference>
<dbReference type="Pfam" id="PF01151">
    <property type="entry name" value="ELO"/>
    <property type="match status" value="1"/>
</dbReference>
<dbReference type="GO" id="GO:0005789">
    <property type="term" value="C:endoplasmic reticulum membrane"/>
    <property type="evidence" value="ECO:0007669"/>
    <property type="project" value="TreeGrafter"/>
</dbReference>
<keyword evidence="7 10" id="KW-0443">Lipid metabolism</keyword>
<comment type="similarity">
    <text evidence="10">Belongs to the ELO family.</text>
</comment>
<evidence type="ECO:0000256" key="5">
    <source>
        <dbReference type="ARBA" id="ARBA00022832"/>
    </source>
</evidence>
<keyword evidence="9 10" id="KW-0275">Fatty acid biosynthesis</keyword>
<dbReference type="PANTHER" id="PTHR11157">
    <property type="entry name" value="FATTY ACID ACYL TRANSFERASE-RELATED"/>
    <property type="match status" value="1"/>
</dbReference>
<keyword evidence="8 10" id="KW-0472">Membrane</keyword>
<evidence type="ECO:0000313" key="12">
    <source>
        <dbReference type="Proteomes" id="UP000299102"/>
    </source>
</evidence>
<organism evidence="11 12">
    <name type="scientific">Eumeta variegata</name>
    <name type="common">Bagworm moth</name>
    <name type="synonym">Eumeta japonica</name>
    <dbReference type="NCBI Taxonomy" id="151549"/>
    <lineage>
        <taxon>Eukaryota</taxon>
        <taxon>Metazoa</taxon>
        <taxon>Ecdysozoa</taxon>
        <taxon>Arthropoda</taxon>
        <taxon>Hexapoda</taxon>
        <taxon>Insecta</taxon>
        <taxon>Pterygota</taxon>
        <taxon>Neoptera</taxon>
        <taxon>Endopterygota</taxon>
        <taxon>Lepidoptera</taxon>
        <taxon>Glossata</taxon>
        <taxon>Ditrysia</taxon>
        <taxon>Tineoidea</taxon>
        <taxon>Psychidae</taxon>
        <taxon>Oiketicinae</taxon>
        <taxon>Eumeta</taxon>
    </lineage>
</organism>
<keyword evidence="6 10" id="KW-1133">Transmembrane helix</keyword>
<comment type="caution">
    <text evidence="11">The sequence shown here is derived from an EMBL/GenBank/DDBJ whole genome shotgun (WGS) entry which is preliminary data.</text>
</comment>
<dbReference type="GO" id="GO:0042761">
    <property type="term" value="P:very long-chain fatty acid biosynthetic process"/>
    <property type="evidence" value="ECO:0007669"/>
    <property type="project" value="TreeGrafter"/>
</dbReference>
<evidence type="ECO:0000256" key="8">
    <source>
        <dbReference type="ARBA" id="ARBA00023136"/>
    </source>
</evidence>
<dbReference type="AlphaFoldDB" id="A0A4C1Z4D3"/>
<evidence type="ECO:0000256" key="9">
    <source>
        <dbReference type="ARBA" id="ARBA00023160"/>
    </source>
</evidence>
<accession>A0A4C1Z4D3</accession>
<sequence length="416" mass="48532">MPLRTRLNKHANFEGEFMNNSVYSPDLAPCDFFLFAKNQLRSQRFSLPEEGVEKYEKHVCEALDAAWLKYSWKCQPIDYSTKPEALRVANAVYIYFVAKLSELLDTVFFVVRKKNNQITYLHMYHHTLMPIGAWYAVKYLPGGHITVVGVINSFVHIIMYAYYMLAAMGPHLEKYLFWKNYITKLQMYKVLRESMQAAATPLCLGCLLCKSVLCSGARRRCQGNPFWFLRTVELFDEERHRLEDLRTGAANHRSIDRERENGAAVLVSAHVELFDEERHRLETWRTGAVNHRSIDREREKVQRWFPRMWNSSTKNAQTETWRTGATYHRSTDRGRENGAAALVSAHGTLRRRTHRLETWRRALLIIARLTVNEKRCSDAGFRACGTLDEWYRLETWRTGAAHHRSTDCGRVDALDL</sequence>
<dbReference type="InterPro" id="IPR002076">
    <property type="entry name" value="ELO_fam"/>
</dbReference>
<keyword evidence="5 10" id="KW-0276">Fatty acid metabolism</keyword>
<dbReference type="GO" id="GO:0034626">
    <property type="term" value="P:fatty acid elongation, polyunsaturated fatty acid"/>
    <property type="evidence" value="ECO:0007669"/>
    <property type="project" value="TreeGrafter"/>
</dbReference>
<keyword evidence="4 10" id="KW-0812">Transmembrane</keyword>
<name>A0A4C1Z4D3_EUMVA</name>
<dbReference type="GO" id="GO:0019367">
    <property type="term" value="P:fatty acid elongation, saturated fatty acid"/>
    <property type="evidence" value="ECO:0007669"/>
    <property type="project" value="TreeGrafter"/>
</dbReference>